<protein>
    <recommendedName>
        <fullName evidence="3 4">Formyltetrahydrofolate deformylase</fullName>
        <ecNumber evidence="3 4">3.5.1.10</ecNumber>
    </recommendedName>
    <alternativeName>
        <fullName evidence="3">Formyl-FH(4) hydrolase</fullName>
    </alternativeName>
</protein>
<evidence type="ECO:0000259" key="5">
    <source>
        <dbReference type="PROSITE" id="PS51671"/>
    </source>
</evidence>
<dbReference type="STRING" id="1035.BN961_00721"/>
<evidence type="ECO:0000256" key="1">
    <source>
        <dbReference type="ARBA" id="ARBA00022563"/>
    </source>
</evidence>
<dbReference type="PRINTS" id="PR01575">
    <property type="entry name" value="FFH4HYDRLASE"/>
</dbReference>
<dbReference type="InterPro" id="IPR045865">
    <property type="entry name" value="ACT-like_dom_sf"/>
</dbReference>
<dbReference type="CDD" id="cd08648">
    <property type="entry name" value="FMT_core_Formyl-FH4-Hydrolase_C"/>
    <property type="match status" value="1"/>
</dbReference>
<dbReference type="InterPro" id="IPR004810">
    <property type="entry name" value="PurU"/>
</dbReference>
<dbReference type="Gene3D" id="3.40.50.170">
    <property type="entry name" value="Formyl transferase, N-terminal domain"/>
    <property type="match status" value="1"/>
</dbReference>
<dbReference type="AlphaFoldDB" id="A0A090MM16"/>
<gene>
    <name evidence="3 6" type="primary">purU</name>
    <name evidence="6" type="ORF">BN961_00721</name>
</gene>
<accession>A0A090MM16</accession>
<dbReference type="SUPFAM" id="SSF53328">
    <property type="entry name" value="Formyltransferase"/>
    <property type="match status" value="1"/>
</dbReference>
<dbReference type="NCBIfam" id="TIGR00655">
    <property type="entry name" value="PurU"/>
    <property type="match status" value="1"/>
</dbReference>
<organism evidence="6 7">
    <name type="scientific">Afipia felis</name>
    <name type="common">Cat scratch disease bacillus</name>
    <dbReference type="NCBI Taxonomy" id="1035"/>
    <lineage>
        <taxon>Bacteria</taxon>
        <taxon>Pseudomonadati</taxon>
        <taxon>Pseudomonadota</taxon>
        <taxon>Alphaproteobacteria</taxon>
        <taxon>Hyphomicrobiales</taxon>
        <taxon>Nitrobacteraceae</taxon>
        <taxon>Afipia</taxon>
    </lineage>
</organism>
<dbReference type="InterPro" id="IPR041729">
    <property type="entry name" value="Formyl-FH4-Hydrolase_C"/>
</dbReference>
<feature type="domain" description="ACT" evidence="5">
    <location>
        <begin position="62"/>
        <end position="141"/>
    </location>
</feature>
<dbReference type="GO" id="GO:0008864">
    <property type="term" value="F:formyltetrahydrofolate deformylase activity"/>
    <property type="evidence" value="ECO:0007669"/>
    <property type="project" value="UniProtKB-UniRule"/>
</dbReference>
<evidence type="ECO:0000256" key="4">
    <source>
        <dbReference type="NCBIfam" id="TIGR00655"/>
    </source>
</evidence>
<keyword evidence="7" id="KW-1185">Reference proteome</keyword>
<comment type="caution">
    <text evidence="6">The sequence shown here is derived from an EMBL/GenBank/DDBJ whole genome shotgun (WGS) entry which is preliminary data.</text>
</comment>
<evidence type="ECO:0000256" key="2">
    <source>
        <dbReference type="ARBA" id="ARBA00022801"/>
    </source>
</evidence>
<proteinExistence type="inferred from homology"/>
<dbReference type="EMBL" id="CCAZ020000001">
    <property type="protein sequence ID" value="CEG07332.1"/>
    <property type="molecule type" value="Genomic_DNA"/>
</dbReference>
<comment type="function">
    <text evidence="3">Catalyzes the hydrolysis of 10-formyltetrahydrofolate (formyl-FH4) to formate and tetrahydrofolate (FH4).</text>
</comment>
<dbReference type="GO" id="GO:0006189">
    <property type="term" value="P:'de novo' IMP biosynthetic process"/>
    <property type="evidence" value="ECO:0007669"/>
    <property type="project" value="UniProtKB-UniRule"/>
</dbReference>
<dbReference type="UniPathway" id="UPA00074">
    <property type="reaction ID" value="UER00170"/>
</dbReference>
<dbReference type="InterPro" id="IPR002912">
    <property type="entry name" value="ACT_dom"/>
</dbReference>
<dbReference type="PANTHER" id="PTHR42706:SF1">
    <property type="entry name" value="FORMYLTETRAHYDROFOLATE DEFORMYLASE 2, MITOCHONDRIAL"/>
    <property type="match status" value="1"/>
</dbReference>
<reference evidence="6 7" key="1">
    <citation type="journal article" date="2014" name="Genome Announc.">
        <title>Genome Sequence of Afipia felis Strain 76713, Isolated in Hospital Water Using an Amoeba Co-Culture Procedure.</title>
        <authorList>
            <person name="Benamar S."/>
            <person name="La Scola B."/>
            <person name="Croce O."/>
        </authorList>
    </citation>
    <scope>NUCLEOTIDE SEQUENCE [LARGE SCALE GENOMIC DNA]</scope>
    <source>
        <strain evidence="6 7">76713</strain>
    </source>
</reference>
<dbReference type="Pfam" id="PF00551">
    <property type="entry name" value="Formyl_trans_N"/>
    <property type="match status" value="1"/>
</dbReference>
<dbReference type="InterPro" id="IPR036477">
    <property type="entry name" value="Formyl_transf_N_sf"/>
</dbReference>
<comment type="catalytic activity">
    <reaction evidence="3">
        <text>(6R)-10-formyltetrahydrofolate + H2O = (6S)-5,6,7,8-tetrahydrofolate + formate + H(+)</text>
        <dbReference type="Rhea" id="RHEA:19833"/>
        <dbReference type="ChEBI" id="CHEBI:15377"/>
        <dbReference type="ChEBI" id="CHEBI:15378"/>
        <dbReference type="ChEBI" id="CHEBI:15740"/>
        <dbReference type="ChEBI" id="CHEBI:57453"/>
        <dbReference type="ChEBI" id="CHEBI:195366"/>
        <dbReference type="EC" id="3.5.1.10"/>
    </reaction>
</comment>
<dbReference type="HAMAP" id="MF_01927">
    <property type="entry name" value="PurU"/>
    <property type="match status" value="1"/>
</dbReference>
<name>A0A090MM16_AFIFE</name>
<keyword evidence="3" id="KW-0658">Purine biosynthesis</keyword>
<sequence>MRYPLSLPAMVPREGWVGLSYHFIMSGGTGLAQGEAGARADALSLISPIQKIRFPMLAQQFVLTLSCDNRPGIVSAVSTFLFASGQNILDAQQFDDTETGKFFMRVTFNTVDGSSDLATLRGGFGAIAVPFGMTWQLRSRSEHQRVMLMVSKSTHCLADLLYRWRYTDLPMVPTAIVSNHPRETYEGIEFGDIPFHYLPVTRDTKAEQEAQIWKLVQETQTDLVVLARYMQVLSDDLAAKLSGRCINIHHSFLPGFKGAKPYHQAHARGVKLIGATAHYVTGDLDEGPIIEQDVERISHRDPPEILVRKGADIERQVLARGLRYHLEDRVILNGRKTVVFKD</sequence>
<dbReference type="NCBIfam" id="NF004684">
    <property type="entry name" value="PRK06027.1"/>
    <property type="match status" value="1"/>
</dbReference>
<comment type="similarity">
    <text evidence="3">Belongs to the PurU family.</text>
</comment>
<evidence type="ECO:0000256" key="3">
    <source>
        <dbReference type="HAMAP-Rule" id="MF_01927"/>
    </source>
</evidence>
<dbReference type="EC" id="3.5.1.10" evidence="3 4"/>
<dbReference type="SUPFAM" id="SSF55021">
    <property type="entry name" value="ACT-like"/>
    <property type="match status" value="1"/>
</dbReference>
<dbReference type="GO" id="GO:0006730">
    <property type="term" value="P:one-carbon metabolic process"/>
    <property type="evidence" value="ECO:0007669"/>
    <property type="project" value="UniProtKB-KW"/>
</dbReference>
<dbReference type="InterPro" id="IPR044074">
    <property type="entry name" value="PurU_ACT"/>
</dbReference>
<keyword evidence="2 3" id="KW-0378">Hydrolase</keyword>
<dbReference type="PROSITE" id="PS51671">
    <property type="entry name" value="ACT"/>
    <property type="match status" value="1"/>
</dbReference>
<evidence type="ECO:0000313" key="6">
    <source>
        <dbReference type="EMBL" id="CEG07332.1"/>
    </source>
</evidence>
<feature type="active site" evidence="3">
    <location>
        <position position="285"/>
    </location>
</feature>
<dbReference type="CDD" id="cd04875">
    <property type="entry name" value="ACT_F4HF-DF"/>
    <property type="match status" value="1"/>
</dbReference>
<dbReference type="Proteomes" id="UP000035762">
    <property type="component" value="Unassembled WGS sequence"/>
</dbReference>
<dbReference type="PANTHER" id="PTHR42706">
    <property type="entry name" value="FORMYLTETRAHYDROFOLATE DEFORMYLASE"/>
    <property type="match status" value="1"/>
</dbReference>
<dbReference type="Gene3D" id="3.30.70.260">
    <property type="match status" value="1"/>
</dbReference>
<evidence type="ECO:0000313" key="7">
    <source>
        <dbReference type="Proteomes" id="UP000035762"/>
    </source>
</evidence>
<dbReference type="InterPro" id="IPR002376">
    <property type="entry name" value="Formyl_transf_N"/>
</dbReference>
<comment type="pathway">
    <text evidence="3">Purine metabolism; IMP biosynthesis via de novo pathway; formate from 10-formyl-5,6,7,8-tetrahydrofolate: step 1/1.</text>
</comment>
<keyword evidence="1 3" id="KW-0554">One-carbon metabolism</keyword>